<comment type="pathway">
    <text evidence="2 7">Glycolipid biosynthesis; glycosylphosphatidylinositol-anchor biosynthesis.</text>
</comment>
<evidence type="ECO:0000313" key="11">
    <source>
        <dbReference type="Proteomes" id="UP000037923"/>
    </source>
</evidence>
<dbReference type="GO" id="GO:0016020">
    <property type="term" value="C:membrane"/>
    <property type="evidence" value="ECO:0007669"/>
    <property type="project" value="UniProtKB-SubCell"/>
</dbReference>
<protein>
    <recommendedName>
        <fullName evidence="9">PIG-P domain-containing protein</fullName>
    </recommendedName>
</protein>
<dbReference type="GO" id="GO:0017176">
    <property type="term" value="F:phosphatidylinositol N-acetylglucosaminyltransferase activity"/>
    <property type="evidence" value="ECO:0007669"/>
    <property type="project" value="UniProtKB-UniRule"/>
</dbReference>
<evidence type="ECO:0000256" key="7">
    <source>
        <dbReference type="PIRNR" id="PIRNR008765"/>
    </source>
</evidence>
<keyword evidence="6 7" id="KW-0472">Membrane</keyword>
<evidence type="ECO:0000256" key="6">
    <source>
        <dbReference type="ARBA" id="ARBA00023136"/>
    </source>
</evidence>
<dbReference type="InterPro" id="IPR013717">
    <property type="entry name" value="PIG-P"/>
</dbReference>
<dbReference type="GO" id="GO:0006506">
    <property type="term" value="P:GPI anchor biosynthetic process"/>
    <property type="evidence" value="ECO:0007669"/>
    <property type="project" value="UniProtKB-UniPathway"/>
</dbReference>
<evidence type="ECO:0000256" key="4">
    <source>
        <dbReference type="ARBA" id="ARBA00022692"/>
    </source>
</evidence>
<comment type="caution">
    <text evidence="10">The sequence shown here is derived from an EMBL/GenBank/DDBJ whole genome shotgun (WGS) entry which is preliminary data.</text>
</comment>
<dbReference type="VEuPathDB" id="TriTrypDB:LpyrH10_06_2550"/>
<evidence type="ECO:0000256" key="2">
    <source>
        <dbReference type="ARBA" id="ARBA00004687"/>
    </source>
</evidence>
<proteinExistence type="predicted"/>
<dbReference type="GeneID" id="26904176"/>
<evidence type="ECO:0000313" key="10">
    <source>
        <dbReference type="EMBL" id="KPA81540.1"/>
    </source>
</evidence>
<keyword evidence="11" id="KW-1185">Reference proteome</keyword>
<evidence type="ECO:0000259" key="9">
    <source>
        <dbReference type="Pfam" id="PF08510"/>
    </source>
</evidence>
<dbReference type="PIRSF" id="PIRSF008765">
    <property type="entry name" value="PIG-P_GPI19"/>
    <property type="match status" value="1"/>
</dbReference>
<evidence type="ECO:0000256" key="5">
    <source>
        <dbReference type="ARBA" id="ARBA00022989"/>
    </source>
</evidence>
<dbReference type="OrthoDB" id="690928at2759"/>
<dbReference type="PANTHER" id="PTHR46346">
    <property type="entry name" value="PHOSPHATIDYLINOSITOL N-ACETYLGLUCOSAMINYLTRANSFERASE SUBUNIT P"/>
    <property type="match status" value="1"/>
</dbReference>
<comment type="function">
    <text evidence="7">Part of the complex catalyzing the transfer of N-acetylglucosamine from UDP-N-acetylglucosamine to phosphatidylinositol, the first step of GPI biosynthesis.</text>
</comment>
<dbReference type="Proteomes" id="UP000037923">
    <property type="component" value="Unassembled WGS sequence"/>
</dbReference>
<sequence length="135" mass="15359">MSEQNQRAQIAINGFIASILIVVCSVTYVLWAVLPDEVLHAMHLTYYPDRYWAVAMPAILVMFLFYYFTTSWLLVLITTHPLTDGRCVTDVDNKPDYELDVGALADPSNSVPPWVDIPVSVASHLLFEPWKEMVR</sequence>
<feature type="transmembrane region" description="Helical" evidence="8">
    <location>
        <begin position="12"/>
        <end position="31"/>
    </location>
</feature>
<dbReference type="GO" id="GO:0005783">
    <property type="term" value="C:endoplasmic reticulum"/>
    <property type="evidence" value="ECO:0007669"/>
    <property type="project" value="TreeGrafter"/>
</dbReference>
<keyword evidence="7" id="KW-0808">Transferase</keyword>
<gene>
    <name evidence="10" type="ORF">ABB37_03885</name>
</gene>
<feature type="transmembrane region" description="Helical" evidence="8">
    <location>
        <begin position="51"/>
        <end position="76"/>
    </location>
</feature>
<evidence type="ECO:0000256" key="8">
    <source>
        <dbReference type="SAM" id="Phobius"/>
    </source>
</evidence>
<keyword evidence="5 8" id="KW-1133">Transmembrane helix</keyword>
<name>A0A0M9G3A3_LEPPY</name>
<dbReference type="InterPro" id="IPR052263">
    <property type="entry name" value="GPI_Anchor_Biosynth"/>
</dbReference>
<comment type="subcellular location">
    <subcellularLocation>
        <location evidence="1">Membrane</location>
        <topology evidence="1">Multi-pass membrane protein</topology>
    </subcellularLocation>
</comment>
<evidence type="ECO:0000256" key="1">
    <source>
        <dbReference type="ARBA" id="ARBA00004141"/>
    </source>
</evidence>
<dbReference type="RefSeq" id="XP_015659979.1">
    <property type="nucleotide sequence ID" value="XM_015801359.1"/>
</dbReference>
<dbReference type="PANTHER" id="PTHR46346:SF1">
    <property type="entry name" value="PHOSPHATIDYLINOSITOL N-ACETYLGLUCOSAMINYLTRANSFERASE SUBUNIT P"/>
    <property type="match status" value="1"/>
</dbReference>
<feature type="domain" description="PIG-P" evidence="9">
    <location>
        <begin position="11"/>
        <end position="127"/>
    </location>
</feature>
<reference evidence="10 11" key="1">
    <citation type="submission" date="2015-07" db="EMBL/GenBank/DDBJ databases">
        <title>High-quality genome of monoxenous trypanosomatid Leptomonas pyrrhocoris.</title>
        <authorList>
            <person name="Flegontov P."/>
            <person name="Butenko A."/>
            <person name="Firsov S."/>
            <person name="Vlcek C."/>
            <person name="Logacheva M.D."/>
            <person name="Field M."/>
            <person name="Filatov D."/>
            <person name="Flegontova O."/>
            <person name="Gerasimov E."/>
            <person name="Jackson A.P."/>
            <person name="Kelly S."/>
            <person name="Opperdoes F."/>
            <person name="O'Reilly A."/>
            <person name="Votypka J."/>
            <person name="Yurchenko V."/>
            <person name="Lukes J."/>
        </authorList>
    </citation>
    <scope>NUCLEOTIDE SEQUENCE [LARGE SCALE GENOMIC DNA]</scope>
    <source>
        <strain evidence="10">H10</strain>
    </source>
</reference>
<dbReference type="AlphaFoldDB" id="A0A0M9G3A3"/>
<dbReference type="InterPro" id="IPR016542">
    <property type="entry name" value="PIG-P_GPI19"/>
</dbReference>
<dbReference type="EMBL" id="LGTL01000006">
    <property type="protein sequence ID" value="KPA81540.1"/>
    <property type="molecule type" value="Genomic_DNA"/>
</dbReference>
<dbReference type="UniPathway" id="UPA00196"/>
<dbReference type="Pfam" id="PF08510">
    <property type="entry name" value="PIG-P"/>
    <property type="match status" value="1"/>
</dbReference>
<accession>A0A0M9G3A3</accession>
<organism evidence="10 11">
    <name type="scientific">Leptomonas pyrrhocoris</name>
    <name type="common">Firebug parasite</name>
    <dbReference type="NCBI Taxonomy" id="157538"/>
    <lineage>
        <taxon>Eukaryota</taxon>
        <taxon>Discoba</taxon>
        <taxon>Euglenozoa</taxon>
        <taxon>Kinetoplastea</taxon>
        <taxon>Metakinetoplastina</taxon>
        <taxon>Trypanosomatida</taxon>
        <taxon>Trypanosomatidae</taxon>
        <taxon>Leishmaniinae</taxon>
        <taxon>Leptomonas</taxon>
    </lineage>
</organism>
<dbReference type="OMA" id="KGICNRN"/>
<keyword evidence="3 7" id="KW-0337">GPI-anchor biosynthesis</keyword>
<evidence type="ECO:0000256" key="3">
    <source>
        <dbReference type="ARBA" id="ARBA00022502"/>
    </source>
</evidence>
<keyword evidence="4 8" id="KW-0812">Transmembrane</keyword>